<dbReference type="HAMAP" id="MF_00041">
    <property type="entry name" value="Cys_tRNA_synth"/>
    <property type="match status" value="1"/>
</dbReference>
<protein>
    <recommendedName>
        <fullName evidence="21">Cysteine--tRNA ligase</fullName>
        <ecNumber evidence="21">6.1.1.16</ecNumber>
    </recommendedName>
    <alternativeName>
        <fullName evidence="21">Cysteinyl-tRNA synthetase</fullName>
        <shortName evidence="21">CysRS</shortName>
    </alternativeName>
</protein>
<dbReference type="AlphaFoldDB" id="A0A1H7UTH2"/>
<accession>A0A1H7UTH2</accession>
<dbReference type="GO" id="GO:0004817">
    <property type="term" value="F:cysteine-tRNA ligase activity"/>
    <property type="evidence" value="ECO:0007669"/>
    <property type="project" value="UniProtKB-UniRule"/>
</dbReference>
<dbReference type="PANTHER" id="PTHR10890:SF3">
    <property type="entry name" value="CYSTEINE--TRNA LIGASE, CYTOPLASMIC"/>
    <property type="match status" value="1"/>
</dbReference>
<dbReference type="InterPro" id="IPR024909">
    <property type="entry name" value="Cys-tRNA/MSH_ligase"/>
</dbReference>
<dbReference type="SUPFAM" id="SSF52374">
    <property type="entry name" value="Nucleotidylyl transferase"/>
    <property type="match status" value="1"/>
</dbReference>
<dbReference type="CDD" id="cd01561">
    <property type="entry name" value="CBS_like"/>
    <property type="match status" value="1"/>
</dbReference>
<dbReference type="Pfam" id="PF23493">
    <property type="entry name" value="CysS_C"/>
    <property type="match status" value="1"/>
</dbReference>
<evidence type="ECO:0000256" key="21">
    <source>
        <dbReference type="HAMAP-Rule" id="MF_00041"/>
    </source>
</evidence>
<sequence>MKKLYGNIIESIGNTPLVEIRRLNPNPNVKIYAKLESFNPGGSIKDRTALYMINEAEKRGELTADKIILEATSGNTGIGLALIAAAKGYRLCLAMAESASEERKKILKALGAELYFTPAGMGTDGAIEVVYSMMRENPARYFVPDQFNNPDNILAHYFGTAEEIWQQTEGKVTMAIATLGTTGTAMGLSRRLKEYNPEIRIVGVEPYLQHRIQGLKNLKESYVPGIYDKRSLDEKVHILDEDAYEMARRLAREEGILVGMSSGAAMHVAAQKAKEMSEGVIVVIFPDSGERYLSTELFMDKEESTIRFYNVLSRNKTFFRPINPELVLMHSCGPTIHEVPHIGSYRRFVVSDLIRRYLEFRGYPVKHVLNIIDLADRSIRGAEREDMDLGIYTARCAEAFLRDIEKLNIKKDESYPRASENFDCMVKLVDKLVDRGFAYEKLRSVYFDISKLNDYGCLSNIDLTRVQHGRTIDLDYYEKDSPVDFTLLKRSTLSELKRGVCFKTRWGSVRPSWHLECAAIAQHYLADTFDIHASGSDIVFPHCENVMAIGKAATGKKIANYWINTDLVMVGGKKMSRSLDNALTLEDLEEKGYTGQEVRFFLFSSHYRKPLNFSFGALDTAKYTVLKLNGFIQRLIRFKAGGGHPDLEQLMYDLRQGFTTAMDDDLNISGALAALFAFVKKVSIPLAQGQLTLEQRDSVLEAMKKVDAVFGVLKFEEEQLTQEARRLMNQREDLRAAGQWAQADEIRQKLLEMGILVADTPEGVAWRLK</sequence>
<evidence type="ECO:0000256" key="10">
    <source>
        <dbReference type="ARBA" id="ARBA00022605"/>
    </source>
</evidence>
<comment type="subunit">
    <text evidence="7 21">Monomer.</text>
</comment>
<feature type="modified residue" description="N6-(pyridoxal phosphate)lysine" evidence="23">
    <location>
        <position position="45"/>
    </location>
</feature>
<keyword evidence="8 21" id="KW-0963">Cytoplasm</keyword>
<evidence type="ECO:0000256" key="3">
    <source>
        <dbReference type="ARBA" id="ARBA00004496"/>
    </source>
</evidence>
<comment type="caution">
    <text evidence="21">Lacks conserved residue(s) required for the propagation of feature annotation.</text>
</comment>
<dbReference type="Pfam" id="PF00291">
    <property type="entry name" value="PALP"/>
    <property type="match status" value="1"/>
</dbReference>
<dbReference type="NCBIfam" id="TIGR01136">
    <property type="entry name" value="cysKM"/>
    <property type="match status" value="1"/>
</dbReference>
<dbReference type="InterPro" id="IPR015803">
    <property type="entry name" value="Cys-tRNA-ligase"/>
</dbReference>
<comment type="cofactor">
    <cofactor evidence="1 22">
        <name>pyridoxal 5'-phosphate</name>
        <dbReference type="ChEBI" id="CHEBI:597326"/>
    </cofactor>
</comment>
<feature type="binding site" evidence="22">
    <location>
        <position position="261"/>
    </location>
    <ligand>
        <name>pyridoxal 5'-phosphate</name>
        <dbReference type="ChEBI" id="CHEBI:597326"/>
    </ligand>
</feature>
<gene>
    <name evidence="21" type="primary">cysS</name>
    <name evidence="25" type="ORF">SAMN04489760_10295</name>
</gene>
<feature type="binding site" evidence="22">
    <location>
        <begin position="180"/>
        <end position="184"/>
    </location>
    <ligand>
        <name>pyridoxal 5'-phosphate</name>
        <dbReference type="ChEBI" id="CHEBI:597326"/>
    </ligand>
</feature>
<dbReference type="NCBIfam" id="TIGR00435">
    <property type="entry name" value="cysS"/>
    <property type="match status" value="1"/>
</dbReference>
<dbReference type="GO" id="GO:0004124">
    <property type="term" value="F:cysteine synthase activity"/>
    <property type="evidence" value="ECO:0007669"/>
    <property type="project" value="UniProtKB-EC"/>
</dbReference>
<dbReference type="Proteomes" id="UP000198744">
    <property type="component" value="Unassembled WGS sequence"/>
</dbReference>
<dbReference type="InterPro" id="IPR056411">
    <property type="entry name" value="CysS_C"/>
</dbReference>
<dbReference type="SUPFAM" id="SSF53686">
    <property type="entry name" value="Tryptophan synthase beta subunit-like PLP-dependent enzymes"/>
    <property type="match status" value="1"/>
</dbReference>
<dbReference type="Gene3D" id="1.20.120.1910">
    <property type="entry name" value="Cysteine-tRNA ligase, C-terminal anti-codon recognition domain"/>
    <property type="match status" value="1"/>
</dbReference>
<dbReference type="Pfam" id="PF01406">
    <property type="entry name" value="tRNA-synt_1e"/>
    <property type="match status" value="1"/>
</dbReference>
<keyword evidence="11" id="KW-0808">Transferase</keyword>
<evidence type="ECO:0000256" key="18">
    <source>
        <dbReference type="ARBA" id="ARBA00023146"/>
    </source>
</evidence>
<dbReference type="Gene3D" id="3.40.50.620">
    <property type="entry name" value="HUPs"/>
    <property type="match status" value="1"/>
</dbReference>
<keyword evidence="19" id="KW-0198">Cysteine biosynthesis</keyword>
<evidence type="ECO:0000256" key="14">
    <source>
        <dbReference type="ARBA" id="ARBA00022833"/>
    </source>
</evidence>
<reference evidence="25 26" key="1">
    <citation type="submission" date="2016-10" db="EMBL/GenBank/DDBJ databases">
        <authorList>
            <person name="de Groot N.N."/>
        </authorList>
    </citation>
    <scope>NUCLEOTIDE SEQUENCE [LARGE SCALE GENOMIC DNA]</scope>
    <source>
        <strain evidence="25 26">DSM 8423</strain>
    </source>
</reference>
<evidence type="ECO:0000256" key="5">
    <source>
        <dbReference type="ARBA" id="ARBA00005594"/>
    </source>
</evidence>
<dbReference type="InterPro" id="IPR001926">
    <property type="entry name" value="TrpB-like_PALP"/>
</dbReference>
<evidence type="ECO:0000256" key="20">
    <source>
        <dbReference type="ARBA" id="ARBA00047931"/>
    </source>
</evidence>
<comment type="subcellular location">
    <subcellularLocation>
        <location evidence="3 21">Cytoplasm</location>
    </subcellularLocation>
</comment>
<evidence type="ECO:0000256" key="4">
    <source>
        <dbReference type="ARBA" id="ARBA00004962"/>
    </source>
</evidence>
<evidence type="ECO:0000313" key="25">
    <source>
        <dbReference type="EMBL" id="SEM00281.1"/>
    </source>
</evidence>
<dbReference type="UniPathway" id="UPA00136">
    <property type="reaction ID" value="UER00200"/>
</dbReference>
<dbReference type="PRINTS" id="PR00983">
    <property type="entry name" value="TRNASYNTHCYS"/>
</dbReference>
<evidence type="ECO:0000256" key="6">
    <source>
        <dbReference type="ARBA" id="ARBA00007103"/>
    </source>
</evidence>
<dbReference type="EC" id="6.1.1.16" evidence="21"/>
<name>A0A1H7UTH2_9BACT</name>
<evidence type="ECO:0000313" key="26">
    <source>
        <dbReference type="Proteomes" id="UP000198744"/>
    </source>
</evidence>
<dbReference type="InterPro" id="IPR005856">
    <property type="entry name" value="Cys_synth"/>
</dbReference>
<keyword evidence="26" id="KW-1185">Reference proteome</keyword>
<keyword evidence="18 21" id="KW-0030">Aminoacyl-tRNA synthetase</keyword>
<evidence type="ECO:0000256" key="8">
    <source>
        <dbReference type="ARBA" id="ARBA00022490"/>
    </source>
</evidence>
<comment type="cofactor">
    <cofactor evidence="2">
        <name>Zn(2+)</name>
        <dbReference type="ChEBI" id="CHEBI:29105"/>
    </cofactor>
</comment>
<dbReference type="PROSITE" id="PS00901">
    <property type="entry name" value="CYS_SYNTHASE"/>
    <property type="match status" value="1"/>
</dbReference>
<dbReference type="Gene3D" id="3.40.50.1100">
    <property type="match status" value="2"/>
</dbReference>
<dbReference type="RefSeq" id="WP_093882025.1">
    <property type="nucleotide sequence ID" value="NZ_FOBS01000002.1"/>
</dbReference>
<dbReference type="InterPro" id="IPR015273">
    <property type="entry name" value="Cys-tRNA-synt_Ia_DALR"/>
</dbReference>
<dbReference type="STRING" id="43775.SAMN04489760_10295"/>
<evidence type="ECO:0000256" key="2">
    <source>
        <dbReference type="ARBA" id="ARBA00001947"/>
    </source>
</evidence>
<dbReference type="InterPro" id="IPR032678">
    <property type="entry name" value="tRNA-synt_1_cat_dom"/>
</dbReference>
<evidence type="ECO:0000256" key="1">
    <source>
        <dbReference type="ARBA" id="ARBA00001933"/>
    </source>
</evidence>
<proteinExistence type="inferred from homology"/>
<evidence type="ECO:0000256" key="13">
    <source>
        <dbReference type="ARBA" id="ARBA00022741"/>
    </source>
</evidence>
<dbReference type="SMART" id="SM00840">
    <property type="entry name" value="DALR_2"/>
    <property type="match status" value="1"/>
</dbReference>
<comment type="catalytic activity">
    <reaction evidence="20">
        <text>O-acetyl-L-serine + hydrogen sulfide = L-cysteine + acetate</text>
        <dbReference type="Rhea" id="RHEA:14829"/>
        <dbReference type="ChEBI" id="CHEBI:29919"/>
        <dbReference type="ChEBI" id="CHEBI:30089"/>
        <dbReference type="ChEBI" id="CHEBI:35235"/>
        <dbReference type="ChEBI" id="CHEBI:58340"/>
        <dbReference type="EC" id="2.5.1.47"/>
    </reaction>
</comment>
<dbReference type="InterPro" id="IPR036052">
    <property type="entry name" value="TrpB-like_PALP_sf"/>
</dbReference>
<evidence type="ECO:0000256" key="23">
    <source>
        <dbReference type="PIRSR" id="PIRSR605856-51"/>
    </source>
</evidence>
<evidence type="ECO:0000256" key="12">
    <source>
        <dbReference type="ARBA" id="ARBA00022723"/>
    </source>
</evidence>
<keyword evidence="13 21" id="KW-0547">Nucleotide-binding</keyword>
<dbReference type="Pfam" id="PF09190">
    <property type="entry name" value="DALR_2"/>
    <property type="match status" value="1"/>
</dbReference>
<dbReference type="InterPro" id="IPR009080">
    <property type="entry name" value="tRNAsynth_Ia_anticodon-bd"/>
</dbReference>
<evidence type="ECO:0000256" key="7">
    <source>
        <dbReference type="ARBA" id="ARBA00011245"/>
    </source>
</evidence>
<dbReference type="GO" id="GO:0006535">
    <property type="term" value="P:cysteine biosynthetic process from serine"/>
    <property type="evidence" value="ECO:0007669"/>
    <property type="project" value="InterPro"/>
</dbReference>
<evidence type="ECO:0000259" key="24">
    <source>
        <dbReference type="SMART" id="SM00840"/>
    </source>
</evidence>
<comment type="pathway">
    <text evidence="4">Amino-acid biosynthesis; L-cysteine biosynthesis; L-cysteine from L-serine: step 2/2.</text>
</comment>
<evidence type="ECO:0000256" key="15">
    <source>
        <dbReference type="ARBA" id="ARBA00022840"/>
    </source>
</evidence>
<evidence type="ECO:0000256" key="17">
    <source>
        <dbReference type="ARBA" id="ARBA00022917"/>
    </source>
</evidence>
<keyword evidence="10" id="KW-0028">Amino-acid biosynthesis</keyword>
<keyword evidence="16 22" id="KW-0663">Pyridoxal phosphate</keyword>
<dbReference type="OrthoDB" id="9815130at2"/>
<comment type="similarity">
    <text evidence="6">Belongs to the cysteine synthase/cystathionine beta-synthase family.</text>
</comment>
<organism evidence="25 26">
    <name type="scientific">Syntrophus gentianae</name>
    <dbReference type="NCBI Taxonomy" id="43775"/>
    <lineage>
        <taxon>Bacteria</taxon>
        <taxon>Pseudomonadati</taxon>
        <taxon>Thermodesulfobacteriota</taxon>
        <taxon>Syntrophia</taxon>
        <taxon>Syntrophales</taxon>
        <taxon>Syntrophaceae</taxon>
        <taxon>Syntrophus</taxon>
    </lineage>
</organism>
<keyword evidence="12" id="KW-0479">Metal-binding</keyword>
<dbReference type="GO" id="GO:0046872">
    <property type="term" value="F:metal ion binding"/>
    <property type="evidence" value="ECO:0007669"/>
    <property type="project" value="UniProtKB-KW"/>
</dbReference>
<comment type="catalytic activity">
    <reaction evidence="21">
        <text>tRNA(Cys) + L-cysteine + ATP = L-cysteinyl-tRNA(Cys) + AMP + diphosphate</text>
        <dbReference type="Rhea" id="RHEA:17773"/>
        <dbReference type="Rhea" id="RHEA-COMP:9661"/>
        <dbReference type="Rhea" id="RHEA-COMP:9679"/>
        <dbReference type="ChEBI" id="CHEBI:30616"/>
        <dbReference type="ChEBI" id="CHEBI:33019"/>
        <dbReference type="ChEBI" id="CHEBI:35235"/>
        <dbReference type="ChEBI" id="CHEBI:78442"/>
        <dbReference type="ChEBI" id="CHEBI:78517"/>
        <dbReference type="ChEBI" id="CHEBI:456215"/>
        <dbReference type="EC" id="6.1.1.16"/>
    </reaction>
</comment>
<dbReference type="GO" id="GO:0006423">
    <property type="term" value="P:cysteinyl-tRNA aminoacylation"/>
    <property type="evidence" value="ECO:0007669"/>
    <property type="project" value="UniProtKB-UniRule"/>
</dbReference>
<keyword evidence="17 21" id="KW-0648">Protein biosynthesis</keyword>
<dbReference type="FunFam" id="3.40.50.1100:FF:000006">
    <property type="entry name" value="Cysteine synthase"/>
    <property type="match status" value="1"/>
</dbReference>
<dbReference type="PANTHER" id="PTHR10890">
    <property type="entry name" value="CYSTEINYL-TRNA SYNTHETASE"/>
    <property type="match status" value="1"/>
</dbReference>
<evidence type="ECO:0000256" key="16">
    <source>
        <dbReference type="ARBA" id="ARBA00022898"/>
    </source>
</evidence>
<keyword evidence="14" id="KW-0862">Zinc</keyword>
<feature type="binding site" evidence="22">
    <location>
        <position position="75"/>
    </location>
    <ligand>
        <name>pyridoxal 5'-phosphate</name>
        <dbReference type="ChEBI" id="CHEBI:597326"/>
    </ligand>
</feature>
<comment type="similarity">
    <text evidence="5 21">Belongs to the class-I aminoacyl-tRNA synthetase family.</text>
</comment>
<keyword evidence="15 21" id="KW-0067">ATP-binding</keyword>
<evidence type="ECO:0000256" key="19">
    <source>
        <dbReference type="ARBA" id="ARBA00023192"/>
    </source>
</evidence>
<dbReference type="EMBL" id="FOBS01000002">
    <property type="protein sequence ID" value="SEM00281.1"/>
    <property type="molecule type" value="Genomic_DNA"/>
</dbReference>
<dbReference type="InterPro" id="IPR014729">
    <property type="entry name" value="Rossmann-like_a/b/a_fold"/>
</dbReference>
<dbReference type="GO" id="GO:0005829">
    <property type="term" value="C:cytosol"/>
    <property type="evidence" value="ECO:0007669"/>
    <property type="project" value="TreeGrafter"/>
</dbReference>
<dbReference type="GO" id="GO:0005524">
    <property type="term" value="F:ATP binding"/>
    <property type="evidence" value="ECO:0007669"/>
    <property type="project" value="UniProtKB-UniRule"/>
</dbReference>
<evidence type="ECO:0000256" key="9">
    <source>
        <dbReference type="ARBA" id="ARBA00022598"/>
    </source>
</evidence>
<dbReference type="SUPFAM" id="SSF47323">
    <property type="entry name" value="Anticodon-binding domain of a subclass of class I aminoacyl-tRNA synthetases"/>
    <property type="match status" value="1"/>
</dbReference>
<keyword evidence="9 21" id="KW-0436">Ligase</keyword>
<dbReference type="InterPro" id="IPR001216">
    <property type="entry name" value="P-phosphate_BS"/>
</dbReference>
<evidence type="ECO:0000256" key="22">
    <source>
        <dbReference type="PIRSR" id="PIRSR605856-50"/>
    </source>
</evidence>
<feature type="domain" description="Cysteinyl-tRNA synthetase class Ia DALR" evidence="24">
    <location>
        <begin position="657"/>
        <end position="721"/>
    </location>
</feature>
<evidence type="ECO:0000256" key="11">
    <source>
        <dbReference type="ARBA" id="ARBA00022679"/>
    </source>
</evidence>